<accession>A0A0H3A0Y0</accession>
<dbReference type="KEGG" id="mav:MAV_3259"/>
<dbReference type="HOGENOM" id="CLU_010194_2_1_11"/>
<sequence length="259" mass="27511">MALAMITGASSGIGLELAELFAQRGYDLVVAAENDGIYPASDSLSRWGVDVRPVQVDLRTPDGVEKLYREATEGGRGLDAAALNAGVGGGGSFVEGELAHDLSIIDLNVRSTVHLAKLVLRNMTRRNTGKVLFTSSLASMAPGPFEAVYHASKSFVQSFAAALRDELRDTGITVTSLMPGTIETNFFSRAGMDQTRAGQKPKDDPAEVARQGFEAMMRGHRKVVGGSLTTKTVGVALRFLPDSWKAAASRVNSTPAGRR</sequence>
<dbReference type="RefSeq" id="WP_011725366.1">
    <property type="nucleotide sequence ID" value="NC_008595.1"/>
</dbReference>
<dbReference type="PRINTS" id="PR00081">
    <property type="entry name" value="GDHRDH"/>
</dbReference>
<reference evidence="3 4" key="1">
    <citation type="submission" date="2006-10" db="EMBL/GenBank/DDBJ databases">
        <authorList>
            <person name="Fleischmann R.D."/>
            <person name="Dodson R.J."/>
            <person name="Haft D.H."/>
            <person name="Merkel J.S."/>
            <person name="Nelson W.C."/>
            <person name="Fraser C.M."/>
        </authorList>
    </citation>
    <scope>NUCLEOTIDE SEQUENCE [LARGE SCALE GENOMIC DNA]</scope>
    <source>
        <strain evidence="3 4">104</strain>
    </source>
</reference>
<dbReference type="InterPro" id="IPR002347">
    <property type="entry name" value="SDR_fam"/>
</dbReference>
<organism evidence="3 4">
    <name type="scientific">Mycobacterium avium (strain 104)</name>
    <dbReference type="NCBI Taxonomy" id="243243"/>
    <lineage>
        <taxon>Bacteria</taxon>
        <taxon>Bacillati</taxon>
        <taxon>Actinomycetota</taxon>
        <taxon>Actinomycetes</taxon>
        <taxon>Mycobacteriales</taxon>
        <taxon>Mycobacteriaceae</taxon>
        <taxon>Mycobacterium</taxon>
        <taxon>Mycobacterium avium complex (MAC)</taxon>
    </lineage>
</organism>
<dbReference type="SUPFAM" id="SSF51735">
    <property type="entry name" value="NAD(P)-binding Rossmann-fold domains"/>
    <property type="match status" value="1"/>
</dbReference>
<dbReference type="GO" id="GO:0016491">
    <property type="term" value="F:oxidoreductase activity"/>
    <property type="evidence" value="ECO:0007669"/>
    <property type="project" value="UniProtKB-KW"/>
</dbReference>
<dbReference type="Pfam" id="PF00106">
    <property type="entry name" value="adh_short"/>
    <property type="match status" value="1"/>
</dbReference>
<dbReference type="AlphaFoldDB" id="A0A0H3A0Y0"/>
<evidence type="ECO:0000256" key="1">
    <source>
        <dbReference type="ARBA" id="ARBA00006484"/>
    </source>
</evidence>
<dbReference type="Proteomes" id="UP000001574">
    <property type="component" value="Chromosome"/>
</dbReference>
<proteinExistence type="inferred from homology"/>
<name>A0A0H3A0Y0_MYCA1</name>
<gene>
    <name evidence="3" type="ordered locus">MAV_3259</name>
</gene>
<dbReference type="PANTHER" id="PTHR42901:SF1">
    <property type="entry name" value="ALCOHOL DEHYDROGENASE"/>
    <property type="match status" value="1"/>
</dbReference>
<comment type="similarity">
    <text evidence="1">Belongs to the short-chain dehydrogenases/reductases (SDR) family.</text>
</comment>
<dbReference type="PANTHER" id="PTHR42901">
    <property type="entry name" value="ALCOHOL DEHYDROGENASE"/>
    <property type="match status" value="1"/>
</dbReference>
<keyword evidence="2" id="KW-0560">Oxidoreductase</keyword>
<dbReference type="InterPro" id="IPR036291">
    <property type="entry name" value="NAD(P)-bd_dom_sf"/>
</dbReference>
<evidence type="ECO:0000256" key="2">
    <source>
        <dbReference type="ARBA" id="ARBA00023002"/>
    </source>
</evidence>
<evidence type="ECO:0000313" key="4">
    <source>
        <dbReference type="Proteomes" id="UP000001574"/>
    </source>
</evidence>
<dbReference type="CDD" id="cd05233">
    <property type="entry name" value="SDR_c"/>
    <property type="match status" value="1"/>
</dbReference>
<protein>
    <submittedName>
        <fullName evidence="3">Dehydrogenase DhgA</fullName>
    </submittedName>
</protein>
<dbReference type="EMBL" id="CP000479">
    <property type="protein sequence ID" value="ABK67641.1"/>
    <property type="molecule type" value="Genomic_DNA"/>
</dbReference>
<evidence type="ECO:0000313" key="3">
    <source>
        <dbReference type="EMBL" id="ABK67641.1"/>
    </source>
</evidence>
<dbReference type="Gene3D" id="3.40.50.720">
    <property type="entry name" value="NAD(P)-binding Rossmann-like Domain"/>
    <property type="match status" value="1"/>
</dbReference>